<evidence type="ECO:0000313" key="2">
    <source>
        <dbReference type="Proteomes" id="UP001059844"/>
    </source>
</evidence>
<dbReference type="Proteomes" id="UP001059844">
    <property type="component" value="Chromosome"/>
</dbReference>
<gene>
    <name evidence="1" type="ORF">NOX80_02690</name>
</gene>
<proteinExistence type="predicted"/>
<dbReference type="EMBL" id="CP101751">
    <property type="protein sequence ID" value="UUC46121.1"/>
    <property type="molecule type" value="Genomic_DNA"/>
</dbReference>
<dbReference type="InterPro" id="IPR047690">
    <property type="entry name" value="IPExxxVDY_fam"/>
</dbReference>
<sequence>MAIHKLLINDFISEDYELIAIHSTLEDYRLAYFINQKLPVTFEKSSKDIGIQVPEGHSHFTRFIFDDEAHELFWNLIPNKTTLVTRQTKATSLFEETEFDMATNIFLLPELKKVDYIIKIENTDDFFDLDQLIDELLTIKQITMAYKIEQNKLKSKNNLIF</sequence>
<dbReference type="RefSeq" id="WP_256551798.1">
    <property type="nucleotide sequence ID" value="NZ_CP101751.1"/>
</dbReference>
<protein>
    <submittedName>
        <fullName evidence="1">IPExxxVDY family protein</fullName>
    </submittedName>
</protein>
<accession>A0ABY5IUS6</accession>
<dbReference type="NCBIfam" id="NF033205">
    <property type="entry name" value="IPExxxVDY"/>
    <property type="match status" value="1"/>
</dbReference>
<keyword evidence="2" id="KW-1185">Reference proteome</keyword>
<evidence type="ECO:0000313" key="1">
    <source>
        <dbReference type="EMBL" id="UUC46121.1"/>
    </source>
</evidence>
<organism evidence="1 2">
    <name type="scientific">Flavobacterium cerinum</name>
    <dbReference type="NCBI Taxonomy" id="2502784"/>
    <lineage>
        <taxon>Bacteria</taxon>
        <taxon>Pseudomonadati</taxon>
        <taxon>Bacteroidota</taxon>
        <taxon>Flavobacteriia</taxon>
        <taxon>Flavobacteriales</taxon>
        <taxon>Flavobacteriaceae</taxon>
        <taxon>Flavobacterium</taxon>
    </lineage>
</organism>
<name>A0ABY5IUS6_9FLAO</name>
<reference evidence="1" key="1">
    <citation type="submission" date="2022-07" db="EMBL/GenBank/DDBJ databases">
        <title>Isolation, identification, and degradation of a PFOSA degrading strain from sewage treatment plant.</title>
        <authorList>
            <person name="Zhang L."/>
            <person name="Huo Y."/>
        </authorList>
    </citation>
    <scope>NUCLEOTIDE SEQUENCE</scope>
    <source>
        <strain evidence="1">C1</strain>
    </source>
</reference>